<evidence type="ECO:0000256" key="2">
    <source>
        <dbReference type="ARBA" id="ARBA00023015"/>
    </source>
</evidence>
<name>A0A161X7D5_DAUCS</name>
<gene>
    <name evidence="5" type="ORF">DCAR_0729246</name>
</gene>
<keyword evidence="2" id="KW-0805">Transcription regulation</keyword>
<dbReference type="Proteomes" id="UP000077755">
    <property type="component" value="Chromosome 7"/>
</dbReference>
<evidence type="ECO:0000313" key="6">
    <source>
        <dbReference type="Proteomes" id="UP000077755"/>
    </source>
</evidence>
<comment type="subcellular location">
    <subcellularLocation>
        <location evidence="1">Nucleus</location>
    </subcellularLocation>
</comment>
<evidence type="ECO:0000256" key="4">
    <source>
        <dbReference type="ARBA" id="ARBA00023242"/>
    </source>
</evidence>
<dbReference type="AlphaFoldDB" id="A0A161X7D5"/>
<dbReference type="Gene3D" id="1.10.20.10">
    <property type="entry name" value="Histone, subunit A"/>
    <property type="match status" value="1"/>
</dbReference>
<dbReference type="SMART" id="SM00576">
    <property type="entry name" value="BTP"/>
    <property type="match status" value="1"/>
</dbReference>
<dbReference type="PANTHER" id="PTHR46338:SF19">
    <property type="entry name" value="TRANSCRIPTION INITIATION FACTOR TFIID SUBUNIT 8"/>
    <property type="match status" value="1"/>
</dbReference>
<evidence type="ECO:0000256" key="1">
    <source>
        <dbReference type="ARBA" id="ARBA00004123"/>
    </source>
</evidence>
<keyword evidence="4" id="KW-0539">Nucleus</keyword>
<dbReference type="KEGG" id="dcr:108195137"/>
<dbReference type="PANTHER" id="PTHR46338">
    <property type="entry name" value="TRANSCRIPTION INITIATION FACTOR TFIID SUBUNIT 8"/>
    <property type="match status" value="1"/>
</dbReference>
<dbReference type="GO" id="GO:0005669">
    <property type="term" value="C:transcription factor TFIID complex"/>
    <property type="evidence" value="ECO:0007669"/>
    <property type="project" value="InterPro"/>
</dbReference>
<accession>A0A161X7D5</accession>
<reference evidence="5" key="1">
    <citation type="journal article" date="2016" name="Nat. Genet.">
        <title>A high-quality carrot genome assembly provides new insights into carotenoid accumulation and asterid genome evolution.</title>
        <authorList>
            <person name="Iorizzo M."/>
            <person name="Ellison S."/>
            <person name="Senalik D."/>
            <person name="Zeng P."/>
            <person name="Satapoomin P."/>
            <person name="Huang J."/>
            <person name="Bowman M."/>
            <person name="Iovene M."/>
            <person name="Sanseverino W."/>
            <person name="Cavagnaro P."/>
            <person name="Yildiz M."/>
            <person name="Macko-Podgorni A."/>
            <person name="Moranska E."/>
            <person name="Grzebelus E."/>
            <person name="Grzebelus D."/>
            <person name="Ashrafi H."/>
            <person name="Zheng Z."/>
            <person name="Cheng S."/>
            <person name="Spooner D."/>
            <person name="Van Deynze A."/>
            <person name="Simon P."/>
        </authorList>
    </citation>
    <scope>NUCLEOTIDE SEQUENCE</scope>
    <source>
        <tissue evidence="5">Leaf</tissue>
    </source>
</reference>
<dbReference type="InterPro" id="IPR009072">
    <property type="entry name" value="Histone-fold"/>
</dbReference>
<reference evidence="5" key="2">
    <citation type="submission" date="2022-03" db="EMBL/GenBank/DDBJ databases">
        <title>Draft title - Genomic analysis of global carrot germplasm unveils the trajectory of domestication and the origin of high carotenoid orange carrot.</title>
        <authorList>
            <person name="Iorizzo M."/>
            <person name="Ellison S."/>
            <person name="Senalik D."/>
            <person name="Macko-Podgorni A."/>
            <person name="Grzebelus D."/>
            <person name="Bostan H."/>
            <person name="Rolling W."/>
            <person name="Curaba J."/>
            <person name="Simon P."/>
        </authorList>
    </citation>
    <scope>NUCLEOTIDE SEQUENCE</scope>
    <source>
        <tissue evidence="5">Leaf</tissue>
    </source>
</reference>
<dbReference type="InterPro" id="IPR006565">
    <property type="entry name" value="BTP"/>
</dbReference>
<keyword evidence="6" id="KW-1185">Reference proteome</keyword>
<dbReference type="EMBL" id="CP093349">
    <property type="protein sequence ID" value="WOH09787.1"/>
    <property type="molecule type" value="Genomic_DNA"/>
</dbReference>
<protein>
    <submittedName>
        <fullName evidence="5">Uncharacterized protein</fullName>
    </submittedName>
</protein>
<dbReference type="Gramene" id="KZM88363">
    <property type="protein sequence ID" value="KZM88363"/>
    <property type="gene ID" value="DCAR_025438"/>
</dbReference>
<sequence length="370" mass="40548">MVVAENGKEVERSNRPKRILKNEDFVQAISKMAVAQVCESSGFQGFQQSALDTLSDITVRYINQIGKIAVSNANLAGRTECNVYDVLQGLEDLGMSQGFSGASEIDRSLAGSGIVREISEYVEFSEQVPFAYAIPSFPVVKERKLTDSFLKSEGCPPGEHIPVWLPVFPDPETYTSLPVESKRIGNEDMDKSGIEDPKKVEGSLSYMHRLFDCNGSEMPVYVDKGNASCSKRAANSNPFLAAPLRPGEKEVSKVILPAKFAEEDAALNHPDAANHVTVLDSVAPAIDSVKSCAFDSEETGKKALLDNRPAVQFKLRPSKNPVGTSIKVHSERVANIPSSIKTDDIKDDRKRRAEQILKDSLENQHELAHL</sequence>
<proteinExistence type="predicted"/>
<dbReference type="OMA" id="WFAMEDE"/>
<organism evidence="5 6">
    <name type="scientific">Daucus carota subsp. sativus</name>
    <name type="common">Carrot</name>
    <dbReference type="NCBI Taxonomy" id="79200"/>
    <lineage>
        <taxon>Eukaryota</taxon>
        <taxon>Viridiplantae</taxon>
        <taxon>Streptophyta</taxon>
        <taxon>Embryophyta</taxon>
        <taxon>Tracheophyta</taxon>
        <taxon>Spermatophyta</taxon>
        <taxon>Magnoliopsida</taxon>
        <taxon>eudicotyledons</taxon>
        <taxon>Gunneridae</taxon>
        <taxon>Pentapetalae</taxon>
        <taxon>asterids</taxon>
        <taxon>campanulids</taxon>
        <taxon>Apiales</taxon>
        <taxon>Apiaceae</taxon>
        <taxon>Apioideae</taxon>
        <taxon>Scandiceae</taxon>
        <taxon>Daucinae</taxon>
        <taxon>Daucus</taxon>
        <taxon>Daucus sect. Daucus</taxon>
    </lineage>
</organism>
<keyword evidence="3" id="KW-0804">Transcription</keyword>
<dbReference type="InterPro" id="IPR037818">
    <property type="entry name" value="TAF8"/>
</dbReference>
<dbReference type="GO" id="GO:0046982">
    <property type="term" value="F:protein heterodimerization activity"/>
    <property type="evidence" value="ECO:0007669"/>
    <property type="project" value="InterPro"/>
</dbReference>
<evidence type="ECO:0000313" key="5">
    <source>
        <dbReference type="EMBL" id="WOH09787.1"/>
    </source>
</evidence>
<dbReference type="OrthoDB" id="436852at2759"/>
<evidence type="ECO:0000256" key="3">
    <source>
        <dbReference type="ARBA" id="ARBA00023163"/>
    </source>
</evidence>
<dbReference type="Pfam" id="PF07524">
    <property type="entry name" value="Bromo_TP"/>
    <property type="match status" value="1"/>
</dbReference>